<dbReference type="AlphaFoldDB" id="A0A0F7VI65"/>
<sequence length="334" mass="37985">MKAHSAKGSLHLPEFTTAEVKVKQEDDSLPAVNQESLKFDDDAIGTVPHHDHTYAFKTLEKGIIYFFYRSRVDVGSAGTCGVHDVARTFIVLRPNPCNETLDQQDGTYRIGDKFRLIVVPKKVLPQTPYMREMGFVDKAGITLEELRGSFIAGVNYETQTRGSRTVPEARLYARGLYSITSAQHGSYLNYLLTHPEHIGPVQTDFGLRKRGRWLVQSKNPDASSPISVNLPHKPTYPKSFDEIFGNYRWVPLQPKLIDYPSAQILLIGQNVRQVSFDVPVVKHESMETPDKQIEELVHWSDEMNKAQPAYDLIYGYLGLEVDHHLKISTMWDQR</sequence>
<dbReference type="EMBL" id="CDHK01000004">
    <property type="protein sequence ID" value="CEO60970.1"/>
    <property type="molecule type" value="Genomic_DNA"/>
</dbReference>
<protein>
    <submittedName>
        <fullName evidence="1">Uncharacterized protein</fullName>
    </submittedName>
</protein>
<keyword evidence="2" id="KW-1185">Reference proteome</keyword>
<dbReference type="STRING" id="104259.A0A0F7VI65"/>
<dbReference type="OrthoDB" id="1028014at2759"/>
<gene>
    <name evidence="1" type="ORF">PMG11_05399</name>
</gene>
<evidence type="ECO:0000313" key="2">
    <source>
        <dbReference type="Proteomes" id="UP000042958"/>
    </source>
</evidence>
<dbReference type="PANTHER" id="PTHR34776:SF1">
    <property type="entry name" value="F17F16.3 PROTEIN"/>
    <property type="match status" value="1"/>
</dbReference>
<evidence type="ECO:0000313" key="1">
    <source>
        <dbReference type="EMBL" id="CEO60970.1"/>
    </source>
</evidence>
<name>A0A0F7VI65_PENBI</name>
<accession>A0A0F7VI65</accession>
<dbReference type="PANTHER" id="PTHR34776">
    <property type="entry name" value="F17F16.3 PROTEIN"/>
    <property type="match status" value="1"/>
</dbReference>
<dbReference type="Proteomes" id="UP000042958">
    <property type="component" value="Unassembled WGS sequence"/>
</dbReference>
<proteinExistence type="predicted"/>
<reference evidence="2" key="1">
    <citation type="journal article" date="2015" name="Genome Announc.">
        <title>Draft genome sequence of the fungus Penicillium brasilianum MG11.</title>
        <authorList>
            <person name="Horn F."/>
            <person name="Linde J."/>
            <person name="Mattern D.J."/>
            <person name="Walther G."/>
            <person name="Guthke R."/>
            <person name="Brakhage A.A."/>
            <person name="Valiante V."/>
        </authorList>
    </citation>
    <scope>NUCLEOTIDE SEQUENCE [LARGE SCALE GENOMIC DNA]</scope>
    <source>
        <strain evidence="2">MG11</strain>
    </source>
</reference>
<organism evidence="1 2">
    <name type="scientific">Penicillium brasilianum</name>
    <dbReference type="NCBI Taxonomy" id="104259"/>
    <lineage>
        <taxon>Eukaryota</taxon>
        <taxon>Fungi</taxon>
        <taxon>Dikarya</taxon>
        <taxon>Ascomycota</taxon>
        <taxon>Pezizomycotina</taxon>
        <taxon>Eurotiomycetes</taxon>
        <taxon>Eurotiomycetidae</taxon>
        <taxon>Eurotiales</taxon>
        <taxon>Aspergillaceae</taxon>
        <taxon>Penicillium</taxon>
    </lineage>
</organism>